<comment type="pathway">
    <text evidence="5 7">Amino-acid biosynthesis; L-lysine biosynthesis via DAP pathway; L-lysine from DL-2,6-diaminopimelate: step 1/1.</text>
</comment>
<keyword evidence="3 5" id="KW-0663">Pyridoxal phosphate</keyword>
<comment type="similarity">
    <text evidence="5">Belongs to the Orn/Lys/Arg decarboxylase class-II family. LysA subfamily.</text>
</comment>
<feature type="binding site" evidence="5">
    <location>
        <position position="364"/>
    </location>
    <ligand>
        <name>substrate</name>
    </ligand>
</feature>
<reference evidence="9" key="1">
    <citation type="submission" date="2013-04" db="EMBL/GenBank/DDBJ databases">
        <title>The genome sequencing project of 58 acetic acid bacteria.</title>
        <authorList>
            <person name="Okamoto-Kainuma A."/>
            <person name="Ishikawa M."/>
            <person name="Umino S."/>
            <person name="Koizumi Y."/>
            <person name="Shiwa Y."/>
            <person name="Yoshikawa H."/>
            <person name="Matsutani M."/>
            <person name="Matsushita K."/>
        </authorList>
    </citation>
    <scope>NUCLEOTIDE SEQUENCE</scope>
    <source>
        <strain evidence="9">DSM 15669</strain>
    </source>
</reference>
<feature type="modified residue" description="N6-(pyridoxal phosphate)lysine" evidence="5">
    <location>
        <position position="79"/>
    </location>
</feature>
<dbReference type="HAMAP" id="MF_02120">
    <property type="entry name" value="LysA"/>
    <property type="match status" value="1"/>
</dbReference>
<feature type="binding site" evidence="5">
    <location>
        <position position="259"/>
    </location>
    <ligand>
        <name>pyridoxal 5'-phosphate</name>
        <dbReference type="ChEBI" id="CHEBI:597326"/>
    </ligand>
</feature>
<dbReference type="Gene3D" id="2.40.37.10">
    <property type="entry name" value="Lyase, Ornithine Decarboxylase, Chain A, domain 1"/>
    <property type="match status" value="1"/>
</dbReference>
<comment type="caution">
    <text evidence="9">The sequence shown here is derived from an EMBL/GenBank/DDBJ whole genome shotgun (WGS) entry which is preliminary data.</text>
</comment>
<evidence type="ECO:0000256" key="4">
    <source>
        <dbReference type="ARBA" id="ARBA00023239"/>
    </source>
</evidence>
<dbReference type="EC" id="4.1.1.20" evidence="5 6"/>
<dbReference type="PANTHER" id="PTHR43727">
    <property type="entry name" value="DIAMINOPIMELATE DECARBOXYLASE"/>
    <property type="match status" value="1"/>
</dbReference>
<feature type="domain" description="Orn/DAP/Arg decarboxylase 2 N-terminal" evidence="8">
    <location>
        <begin position="56"/>
        <end position="300"/>
    </location>
</feature>
<dbReference type="Proteomes" id="UP001062901">
    <property type="component" value="Unassembled WGS sequence"/>
</dbReference>
<dbReference type="InterPro" id="IPR029066">
    <property type="entry name" value="PLP-binding_barrel"/>
</dbReference>
<keyword evidence="4 5" id="KW-0456">Lyase</keyword>
<dbReference type="PANTHER" id="PTHR43727:SF2">
    <property type="entry name" value="GROUP IV DECARBOXYLASE"/>
    <property type="match status" value="1"/>
</dbReference>
<evidence type="ECO:0000313" key="9">
    <source>
        <dbReference type="EMBL" id="GBQ06160.1"/>
    </source>
</evidence>
<sequence>MSLSHSDPTYNDLLRTHPAVTADPQKGLMVGSVALSTLAEEVGTPCWVINAETLRLRAQLMQQAFTDASLPVTCHFAVKSQDNQACLTVLGQAGWGADVVSGGELERALAAGIPADKIVFSGVGKTDDELKLAITHDIAQVNVESAEELHRLNGLAQQMERTIRVSLRVNPDVDAKTHSKITTGRAEDKFGIAYTDIPSLYRTAQRDMQGLNVRGLAVHLGSQISTEEPFRQGYTQLAKMVTTLRQDGLSVEDIDCGGGLGITYRNEIAPAPAMLAQVMADIFGALDVNLRVEPGRWLSAPAGVLLSRVIDTKQGTHQFVILDAAMSELVRPAMYDSWHGILPVHLPDAEAATSPVDVVGPVCESSDTFAKQRMLPPLKRNDLVAILDAGAYGSTMSSTYNSRPFAAQIMVDGDQWAVIRPRQTLEDLLACEKTPHWFTQGA</sequence>
<feature type="binding site" evidence="5">
    <location>
        <position position="335"/>
    </location>
    <ligand>
        <name>substrate</name>
    </ligand>
</feature>
<evidence type="ECO:0000313" key="10">
    <source>
        <dbReference type="Proteomes" id="UP001062901"/>
    </source>
</evidence>
<accession>A0ABQ0NY91</accession>
<dbReference type="CDD" id="cd06828">
    <property type="entry name" value="PLPDE_III_DapDC"/>
    <property type="match status" value="1"/>
</dbReference>
<evidence type="ECO:0000256" key="1">
    <source>
        <dbReference type="ARBA" id="ARBA00001933"/>
    </source>
</evidence>
<dbReference type="Pfam" id="PF02784">
    <property type="entry name" value="Orn_Arg_deC_N"/>
    <property type="match status" value="1"/>
</dbReference>
<gene>
    <name evidence="5" type="primary">lysA</name>
    <name evidence="9" type="ORF">AA15669_0809</name>
</gene>
<keyword evidence="10" id="KW-1185">Reference proteome</keyword>
<dbReference type="RefSeq" id="WP_018979280.1">
    <property type="nucleotide sequence ID" value="NZ_BAQD01000010.1"/>
</dbReference>
<evidence type="ECO:0000256" key="6">
    <source>
        <dbReference type="NCBIfam" id="TIGR01048"/>
    </source>
</evidence>
<dbReference type="InterPro" id="IPR009006">
    <property type="entry name" value="Ala_racemase/Decarboxylase_C"/>
</dbReference>
<keyword evidence="2 5" id="KW-0210">Decarboxylase</keyword>
<feature type="binding site" evidence="5">
    <location>
        <position position="392"/>
    </location>
    <ligand>
        <name>pyridoxal 5'-phosphate</name>
        <dbReference type="ChEBI" id="CHEBI:597326"/>
    </ligand>
</feature>
<evidence type="ECO:0000259" key="8">
    <source>
        <dbReference type="Pfam" id="PF02784"/>
    </source>
</evidence>
<name>A0ABQ0NY91_9PROT</name>
<evidence type="ECO:0000256" key="7">
    <source>
        <dbReference type="RuleBase" id="RU003738"/>
    </source>
</evidence>
<feature type="binding site" evidence="5">
    <location>
        <begin position="293"/>
        <end position="296"/>
    </location>
    <ligand>
        <name>pyridoxal 5'-phosphate</name>
        <dbReference type="ChEBI" id="CHEBI:597326"/>
    </ligand>
</feature>
<feature type="binding site" evidence="5">
    <location>
        <position position="331"/>
    </location>
    <ligand>
        <name>substrate</name>
    </ligand>
</feature>
<dbReference type="InterPro" id="IPR022657">
    <property type="entry name" value="De-COase2_CS"/>
</dbReference>
<dbReference type="SUPFAM" id="SSF50621">
    <property type="entry name" value="Alanine racemase C-terminal domain-like"/>
    <property type="match status" value="1"/>
</dbReference>
<keyword evidence="5 7" id="KW-0457">Lysine biosynthesis</keyword>
<proteinExistence type="inferred from homology"/>
<feature type="binding site" evidence="5">
    <location>
        <position position="296"/>
    </location>
    <ligand>
        <name>substrate</name>
    </ligand>
</feature>
<evidence type="ECO:0000256" key="5">
    <source>
        <dbReference type="HAMAP-Rule" id="MF_02120"/>
    </source>
</evidence>
<keyword evidence="5" id="KW-0028">Amino-acid biosynthesis</keyword>
<dbReference type="SUPFAM" id="SSF51419">
    <property type="entry name" value="PLP-binding barrel"/>
    <property type="match status" value="1"/>
</dbReference>
<dbReference type="PRINTS" id="PR01179">
    <property type="entry name" value="ODADCRBXLASE"/>
</dbReference>
<evidence type="ECO:0000256" key="3">
    <source>
        <dbReference type="ARBA" id="ARBA00022898"/>
    </source>
</evidence>
<comment type="subunit">
    <text evidence="5">Homodimer.</text>
</comment>
<dbReference type="InterPro" id="IPR022644">
    <property type="entry name" value="De-COase2_N"/>
</dbReference>
<feature type="binding site" evidence="5">
    <location>
        <position position="392"/>
    </location>
    <ligand>
        <name>substrate</name>
    </ligand>
</feature>
<organism evidence="9 10">
    <name type="scientific">Saccharibacter floricola DSM 15669</name>
    <dbReference type="NCBI Taxonomy" id="1123227"/>
    <lineage>
        <taxon>Bacteria</taxon>
        <taxon>Pseudomonadati</taxon>
        <taxon>Pseudomonadota</taxon>
        <taxon>Alphaproteobacteria</taxon>
        <taxon>Acetobacterales</taxon>
        <taxon>Acetobacteraceae</taxon>
        <taxon>Saccharibacter</taxon>
    </lineage>
</organism>
<protein>
    <recommendedName>
        <fullName evidence="5 6">Diaminopimelate decarboxylase</fullName>
        <shortName evidence="5">DAP decarboxylase</shortName>
        <shortName evidence="5">DAPDC</shortName>
        <ecNumber evidence="5 6">4.1.1.20</ecNumber>
    </recommendedName>
</protein>
<comment type="function">
    <text evidence="5">Specifically catalyzes the decarboxylation of meso-diaminopimelate (meso-DAP) to L-lysine.</text>
</comment>
<dbReference type="PROSITE" id="PS00879">
    <property type="entry name" value="ODR_DC_2_2"/>
    <property type="match status" value="1"/>
</dbReference>
<dbReference type="Gene3D" id="3.20.20.10">
    <property type="entry name" value="Alanine racemase"/>
    <property type="match status" value="1"/>
</dbReference>
<comment type="cofactor">
    <cofactor evidence="1 5 7">
        <name>pyridoxal 5'-phosphate</name>
        <dbReference type="ChEBI" id="CHEBI:597326"/>
    </cofactor>
</comment>
<dbReference type="InterPro" id="IPR000183">
    <property type="entry name" value="Orn/DAP/Arg_de-COase"/>
</dbReference>
<dbReference type="EMBL" id="BAQD01000010">
    <property type="protein sequence ID" value="GBQ06160.1"/>
    <property type="molecule type" value="Genomic_DNA"/>
</dbReference>
<dbReference type="NCBIfam" id="TIGR01048">
    <property type="entry name" value="lysA"/>
    <property type="match status" value="1"/>
</dbReference>
<dbReference type="PRINTS" id="PR01181">
    <property type="entry name" value="DAPDCRBXLASE"/>
</dbReference>
<evidence type="ECO:0000256" key="2">
    <source>
        <dbReference type="ARBA" id="ARBA00022793"/>
    </source>
</evidence>
<dbReference type="InterPro" id="IPR002986">
    <property type="entry name" value="DAP_deCOOHase_LysA"/>
</dbReference>
<comment type="catalytic activity">
    <reaction evidence="5 7">
        <text>meso-2,6-diaminopimelate + H(+) = L-lysine + CO2</text>
        <dbReference type="Rhea" id="RHEA:15101"/>
        <dbReference type="ChEBI" id="CHEBI:15378"/>
        <dbReference type="ChEBI" id="CHEBI:16526"/>
        <dbReference type="ChEBI" id="CHEBI:32551"/>
        <dbReference type="ChEBI" id="CHEBI:57791"/>
        <dbReference type="EC" id="4.1.1.20"/>
    </reaction>
</comment>